<protein>
    <submittedName>
        <fullName evidence="3">Uncharacterized protein LOC107465179</fullName>
    </submittedName>
</protein>
<accession>A0A6P4BBS4</accession>
<proteinExistence type="predicted"/>
<dbReference type="RefSeq" id="XP_015939660.2">
    <property type="nucleotide sequence ID" value="XM_016084174.2"/>
</dbReference>
<evidence type="ECO:0000256" key="1">
    <source>
        <dbReference type="SAM" id="MobiDB-lite"/>
    </source>
</evidence>
<gene>
    <name evidence="3" type="primary">LOC107465179</name>
</gene>
<keyword evidence="2" id="KW-1185">Reference proteome</keyword>
<dbReference type="SUPFAM" id="SSF53098">
    <property type="entry name" value="Ribonuclease H-like"/>
    <property type="match status" value="1"/>
</dbReference>
<dbReference type="KEGG" id="adu:107465179"/>
<organism evidence="2 3">
    <name type="scientific">Arachis duranensis</name>
    <name type="common">Wild peanut</name>
    <dbReference type="NCBI Taxonomy" id="130453"/>
    <lineage>
        <taxon>Eukaryota</taxon>
        <taxon>Viridiplantae</taxon>
        <taxon>Streptophyta</taxon>
        <taxon>Embryophyta</taxon>
        <taxon>Tracheophyta</taxon>
        <taxon>Spermatophyta</taxon>
        <taxon>Magnoliopsida</taxon>
        <taxon>eudicotyledons</taxon>
        <taxon>Gunneridae</taxon>
        <taxon>Pentapetalae</taxon>
        <taxon>rosids</taxon>
        <taxon>fabids</taxon>
        <taxon>Fabales</taxon>
        <taxon>Fabaceae</taxon>
        <taxon>Papilionoideae</taxon>
        <taxon>50 kb inversion clade</taxon>
        <taxon>dalbergioids sensu lato</taxon>
        <taxon>Dalbergieae</taxon>
        <taxon>Pterocarpus clade</taxon>
        <taxon>Arachis</taxon>
    </lineage>
</organism>
<evidence type="ECO:0000313" key="3">
    <source>
        <dbReference type="RefSeq" id="XP_015939660.2"/>
    </source>
</evidence>
<reference evidence="3" key="2">
    <citation type="submission" date="2025-08" db="UniProtKB">
        <authorList>
            <consortium name="RefSeq"/>
        </authorList>
    </citation>
    <scope>IDENTIFICATION</scope>
    <source>
        <tissue evidence="3">Whole plant</tissue>
    </source>
</reference>
<feature type="compositionally biased region" description="Acidic residues" evidence="1">
    <location>
        <begin position="267"/>
        <end position="277"/>
    </location>
</feature>
<feature type="compositionally biased region" description="Polar residues" evidence="1">
    <location>
        <begin position="210"/>
        <end position="222"/>
    </location>
</feature>
<name>A0A6P4BBS4_ARADU</name>
<dbReference type="GeneID" id="107465179"/>
<dbReference type="InterPro" id="IPR012337">
    <property type="entry name" value="RNaseH-like_sf"/>
</dbReference>
<feature type="compositionally biased region" description="Basic and acidic residues" evidence="1">
    <location>
        <begin position="253"/>
        <end position="266"/>
    </location>
</feature>
<dbReference type="Proteomes" id="UP000515211">
    <property type="component" value="Chromosome 9"/>
</dbReference>
<feature type="compositionally biased region" description="Low complexity" evidence="1">
    <location>
        <begin position="278"/>
        <end position="291"/>
    </location>
</feature>
<reference evidence="2" key="1">
    <citation type="journal article" date="2016" name="Nat. Genet.">
        <title>The genome sequences of Arachis duranensis and Arachis ipaensis, the diploid ancestors of cultivated peanut.</title>
        <authorList>
            <person name="Bertioli D.J."/>
            <person name="Cannon S.B."/>
            <person name="Froenicke L."/>
            <person name="Huang G."/>
            <person name="Farmer A.D."/>
            <person name="Cannon E.K."/>
            <person name="Liu X."/>
            <person name="Gao D."/>
            <person name="Clevenger J."/>
            <person name="Dash S."/>
            <person name="Ren L."/>
            <person name="Moretzsohn M.C."/>
            <person name="Shirasawa K."/>
            <person name="Huang W."/>
            <person name="Vidigal B."/>
            <person name="Abernathy B."/>
            <person name="Chu Y."/>
            <person name="Niederhuth C.E."/>
            <person name="Umale P."/>
            <person name="Araujo A.C."/>
            <person name="Kozik A."/>
            <person name="Kim K.D."/>
            <person name="Burow M.D."/>
            <person name="Varshney R.K."/>
            <person name="Wang X."/>
            <person name="Zhang X."/>
            <person name="Barkley N."/>
            <person name="Guimaraes P.M."/>
            <person name="Isobe S."/>
            <person name="Guo B."/>
            <person name="Liao B."/>
            <person name="Stalker H.T."/>
            <person name="Schmitz R.J."/>
            <person name="Scheffler B.E."/>
            <person name="Leal-Bertioli S.C."/>
            <person name="Xun X."/>
            <person name="Jackson S.A."/>
            <person name="Michelmore R."/>
            <person name="Ozias-Akins P."/>
        </authorList>
    </citation>
    <scope>NUCLEOTIDE SEQUENCE [LARGE SCALE GENOMIC DNA]</scope>
    <source>
        <strain evidence="2">cv. V14167</strain>
    </source>
</reference>
<feature type="region of interest" description="Disordered" evidence="1">
    <location>
        <begin position="210"/>
        <end position="293"/>
    </location>
</feature>
<evidence type="ECO:0000313" key="2">
    <source>
        <dbReference type="Proteomes" id="UP000515211"/>
    </source>
</evidence>
<dbReference type="AlphaFoldDB" id="A0A6P4BBS4"/>
<feature type="compositionally biased region" description="Acidic residues" evidence="1">
    <location>
        <begin position="241"/>
        <end position="252"/>
    </location>
</feature>
<sequence>MRKVKETIKTNFSCIKKNYELIWEIIDGRWESQLHRPLHATAYYLNPYYHYEPNFVVDDAGIKIGLYNCLKKLVPIQEERKKIGLQLPDFYYARGLFSNKTAKSSRKTMLPAEWWEFYRDSYPELKKFSIRVRTKRRNRLHQKKMNDLVYVMYNLKLKGKQIRKFSELEFDAVHSDDEWITEDVNENLAESVEHSHLPMNDNTNVDLNSNEFAMPSMNSNKFNMGDGGKNEVIGDPQQNLVEEEDEHVNDDEFIGRVKPELERNDVSDEDGEDDDVDAMSSAAAGRGSAPANESRRYLTPILRIEEQCTLQPNLHLLVFKPTTSREYRETTANKRTATPFDF</sequence>